<comment type="similarity">
    <text evidence="7">Belongs to the binding-protein-dependent transport system permease family.</text>
</comment>
<keyword evidence="3" id="KW-1003">Cell membrane</keyword>
<sequence>MRQQNVAIAVVWQAMFSGGGAVNQFLALFGIEGRPWVNDPDTALLTLIALAVWQLGAPMVIFLAGLKQIPTDYFEAAALDGAGRWRTFRNVTLPTLSPVIFFNLVLETIAGFQGFTAAYIVSNGTGGPTDSTLVYTLYLYLKGFGDLEMGYASAMAWAFLFAVGSLTALLFVAGRFWVHYADDWGL</sequence>
<evidence type="ECO:0000256" key="2">
    <source>
        <dbReference type="ARBA" id="ARBA00022448"/>
    </source>
</evidence>
<reference evidence="10" key="1">
    <citation type="journal article" date="2019" name="Int. J. Syst. Evol. Microbiol.">
        <title>The Global Catalogue of Microorganisms (GCM) 10K type strain sequencing project: providing services to taxonomists for standard genome sequencing and annotation.</title>
        <authorList>
            <consortium name="The Broad Institute Genomics Platform"/>
            <consortium name="The Broad Institute Genome Sequencing Center for Infectious Disease"/>
            <person name="Wu L."/>
            <person name="Ma J."/>
        </authorList>
    </citation>
    <scope>NUCLEOTIDE SEQUENCE [LARGE SCALE GENOMIC DNA]</scope>
    <source>
        <strain evidence="10">JCM 13250</strain>
    </source>
</reference>
<comment type="caution">
    <text evidence="9">The sequence shown here is derived from an EMBL/GenBank/DDBJ whole genome shotgun (WGS) entry which is preliminary data.</text>
</comment>
<dbReference type="PANTHER" id="PTHR30193:SF1">
    <property type="entry name" value="ABC TRANSPORTER PERMEASE PROTEIN YESP-RELATED"/>
    <property type="match status" value="1"/>
</dbReference>
<feature type="transmembrane region" description="Helical" evidence="7">
    <location>
        <begin position="43"/>
        <end position="66"/>
    </location>
</feature>
<evidence type="ECO:0000256" key="3">
    <source>
        <dbReference type="ARBA" id="ARBA00022475"/>
    </source>
</evidence>
<dbReference type="RefSeq" id="WP_344140642.1">
    <property type="nucleotide sequence ID" value="NZ_BAAALT010000366.1"/>
</dbReference>
<organism evidence="9 10">
    <name type="scientific">Luedemannella flava</name>
    <dbReference type="NCBI Taxonomy" id="349316"/>
    <lineage>
        <taxon>Bacteria</taxon>
        <taxon>Bacillati</taxon>
        <taxon>Actinomycetota</taxon>
        <taxon>Actinomycetes</taxon>
        <taxon>Micromonosporales</taxon>
        <taxon>Micromonosporaceae</taxon>
        <taxon>Luedemannella</taxon>
    </lineage>
</organism>
<dbReference type="InterPro" id="IPR035906">
    <property type="entry name" value="MetI-like_sf"/>
</dbReference>
<dbReference type="PROSITE" id="PS50928">
    <property type="entry name" value="ABC_TM1"/>
    <property type="match status" value="1"/>
</dbReference>
<evidence type="ECO:0000256" key="6">
    <source>
        <dbReference type="ARBA" id="ARBA00023136"/>
    </source>
</evidence>
<dbReference type="Gene3D" id="1.10.3720.10">
    <property type="entry name" value="MetI-like"/>
    <property type="match status" value="1"/>
</dbReference>
<dbReference type="InterPro" id="IPR051393">
    <property type="entry name" value="ABC_transporter_permease"/>
</dbReference>
<keyword evidence="10" id="KW-1185">Reference proteome</keyword>
<evidence type="ECO:0000313" key="10">
    <source>
        <dbReference type="Proteomes" id="UP001500218"/>
    </source>
</evidence>
<name>A0ABP4Z726_9ACTN</name>
<dbReference type="Proteomes" id="UP001500218">
    <property type="component" value="Unassembled WGS sequence"/>
</dbReference>
<evidence type="ECO:0000256" key="5">
    <source>
        <dbReference type="ARBA" id="ARBA00022989"/>
    </source>
</evidence>
<dbReference type="InterPro" id="IPR000515">
    <property type="entry name" value="MetI-like"/>
</dbReference>
<comment type="subcellular location">
    <subcellularLocation>
        <location evidence="1 7">Cell membrane</location>
        <topology evidence="1 7">Multi-pass membrane protein</topology>
    </subcellularLocation>
</comment>
<feature type="transmembrane region" description="Helical" evidence="7">
    <location>
        <begin position="157"/>
        <end position="178"/>
    </location>
</feature>
<evidence type="ECO:0000256" key="1">
    <source>
        <dbReference type="ARBA" id="ARBA00004651"/>
    </source>
</evidence>
<keyword evidence="6 7" id="KW-0472">Membrane</keyword>
<evidence type="ECO:0000259" key="8">
    <source>
        <dbReference type="PROSITE" id="PS50928"/>
    </source>
</evidence>
<evidence type="ECO:0000313" key="9">
    <source>
        <dbReference type="EMBL" id="GAA1838824.1"/>
    </source>
</evidence>
<keyword evidence="4 7" id="KW-0812">Transmembrane</keyword>
<keyword evidence="5 7" id="KW-1133">Transmembrane helix</keyword>
<dbReference type="CDD" id="cd06261">
    <property type="entry name" value="TM_PBP2"/>
    <property type="match status" value="1"/>
</dbReference>
<proteinExistence type="inferred from homology"/>
<keyword evidence="2 7" id="KW-0813">Transport</keyword>
<evidence type="ECO:0000256" key="4">
    <source>
        <dbReference type="ARBA" id="ARBA00022692"/>
    </source>
</evidence>
<dbReference type="PANTHER" id="PTHR30193">
    <property type="entry name" value="ABC TRANSPORTER PERMEASE PROTEIN"/>
    <property type="match status" value="1"/>
</dbReference>
<evidence type="ECO:0000256" key="7">
    <source>
        <dbReference type="RuleBase" id="RU363032"/>
    </source>
</evidence>
<dbReference type="EMBL" id="BAAALT010000366">
    <property type="protein sequence ID" value="GAA1838824.1"/>
    <property type="molecule type" value="Genomic_DNA"/>
</dbReference>
<feature type="domain" description="ABC transmembrane type-1" evidence="8">
    <location>
        <begin position="1"/>
        <end position="172"/>
    </location>
</feature>
<feature type="transmembrane region" description="Helical" evidence="7">
    <location>
        <begin position="7"/>
        <end position="31"/>
    </location>
</feature>
<dbReference type="Pfam" id="PF00528">
    <property type="entry name" value="BPD_transp_1"/>
    <property type="match status" value="1"/>
</dbReference>
<protein>
    <recommendedName>
        <fullName evidence="8">ABC transmembrane type-1 domain-containing protein</fullName>
    </recommendedName>
</protein>
<gene>
    <name evidence="9" type="ORF">GCM10009682_63880</name>
</gene>
<dbReference type="SUPFAM" id="SSF161098">
    <property type="entry name" value="MetI-like"/>
    <property type="match status" value="1"/>
</dbReference>
<accession>A0ABP4Z726</accession>